<evidence type="ECO:0000313" key="1">
    <source>
        <dbReference type="EMBL" id="SVA10755.1"/>
    </source>
</evidence>
<proteinExistence type="predicted"/>
<dbReference type="AlphaFoldDB" id="A0A381T3H3"/>
<dbReference type="EMBL" id="UINC01003971">
    <property type="protein sequence ID" value="SVA10755.1"/>
    <property type="molecule type" value="Genomic_DNA"/>
</dbReference>
<accession>A0A381T3H3</accession>
<reference evidence="1" key="1">
    <citation type="submission" date="2018-05" db="EMBL/GenBank/DDBJ databases">
        <authorList>
            <person name="Lanie J.A."/>
            <person name="Ng W.-L."/>
            <person name="Kazmierczak K.M."/>
            <person name="Andrzejewski T.M."/>
            <person name="Davidsen T.M."/>
            <person name="Wayne K.J."/>
            <person name="Tettelin H."/>
            <person name="Glass J.I."/>
            <person name="Rusch D."/>
            <person name="Podicherti R."/>
            <person name="Tsui H.-C.T."/>
            <person name="Winkler M.E."/>
        </authorList>
    </citation>
    <scope>NUCLEOTIDE SEQUENCE</scope>
</reference>
<name>A0A381T3H3_9ZZZZ</name>
<feature type="non-terminal residue" evidence="1">
    <location>
        <position position="1"/>
    </location>
</feature>
<organism evidence="1">
    <name type="scientific">marine metagenome</name>
    <dbReference type="NCBI Taxonomy" id="408172"/>
    <lineage>
        <taxon>unclassified sequences</taxon>
        <taxon>metagenomes</taxon>
        <taxon>ecological metagenomes</taxon>
    </lineage>
</organism>
<protein>
    <submittedName>
        <fullName evidence="1">Uncharacterized protein</fullName>
    </submittedName>
</protein>
<gene>
    <name evidence="1" type="ORF">METZ01_LOCUS63609</name>
</gene>
<sequence>VNYEFTKDTYIFDCDMSSRPKGEI</sequence>